<keyword evidence="7" id="KW-0067">ATP-binding</keyword>
<dbReference type="InterPro" id="IPR017871">
    <property type="entry name" value="ABC_transporter-like_CS"/>
</dbReference>
<evidence type="ECO:0000313" key="15">
    <source>
        <dbReference type="Proteomes" id="UP000681967"/>
    </source>
</evidence>
<feature type="transmembrane region" description="Helical" evidence="10">
    <location>
        <begin position="191"/>
        <end position="218"/>
    </location>
</feature>
<evidence type="ECO:0000256" key="7">
    <source>
        <dbReference type="ARBA" id="ARBA00022840"/>
    </source>
</evidence>
<dbReference type="PROSITE" id="PS50929">
    <property type="entry name" value="ABC_TM1F"/>
    <property type="match status" value="1"/>
</dbReference>
<protein>
    <recommendedName>
        <fullName evidence="16">Multidrug resistance-associated protein 1</fullName>
    </recommendedName>
</protein>
<dbReference type="GO" id="GO:0005774">
    <property type="term" value="C:vacuolar membrane"/>
    <property type="evidence" value="ECO:0007669"/>
    <property type="project" value="UniProtKB-SubCell"/>
</dbReference>
<evidence type="ECO:0008006" key="16">
    <source>
        <dbReference type="Google" id="ProtNLM"/>
    </source>
</evidence>
<dbReference type="FunFam" id="1.20.1560.10:FF:000020">
    <property type="entry name" value="ABC metal ion transporter"/>
    <property type="match status" value="1"/>
</dbReference>
<evidence type="ECO:0000256" key="3">
    <source>
        <dbReference type="ARBA" id="ARBA00022554"/>
    </source>
</evidence>
<evidence type="ECO:0000259" key="12">
    <source>
        <dbReference type="PROSITE" id="PS50929"/>
    </source>
</evidence>
<keyword evidence="2" id="KW-0813">Transport</keyword>
<dbReference type="InterPro" id="IPR027417">
    <property type="entry name" value="P-loop_NTPase"/>
</dbReference>
<feature type="domain" description="ABC transmembrane type-1" evidence="12">
    <location>
        <begin position="1"/>
        <end position="256"/>
    </location>
</feature>
<feature type="non-terminal residue" evidence="14">
    <location>
        <position position="1"/>
    </location>
</feature>
<dbReference type="GO" id="GO:0005524">
    <property type="term" value="F:ATP binding"/>
    <property type="evidence" value="ECO:0007669"/>
    <property type="project" value="UniProtKB-KW"/>
</dbReference>
<dbReference type="Gene3D" id="1.20.1560.10">
    <property type="entry name" value="ABC transporter type 1, transmembrane domain"/>
    <property type="match status" value="1"/>
</dbReference>
<dbReference type="PROSITE" id="PS50893">
    <property type="entry name" value="ABC_TRANSPORTER_2"/>
    <property type="match status" value="1"/>
</dbReference>
<evidence type="ECO:0000256" key="10">
    <source>
        <dbReference type="SAM" id="Phobius"/>
    </source>
</evidence>
<dbReference type="Proteomes" id="UP000681720">
    <property type="component" value="Unassembled WGS sequence"/>
</dbReference>
<evidence type="ECO:0000256" key="6">
    <source>
        <dbReference type="ARBA" id="ARBA00022741"/>
    </source>
</evidence>
<dbReference type="SUPFAM" id="SSF90123">
    <property type="entry name" value="ABC transporter transmembrane region"/>
    <property type="match status" value="1"/>
</dbReference>
<evidence type="ECO:0000313" key="13">
    <source>
        <dbReference type="EMBL" id="CAF4367872.1"/>
    </source>
</evidence>
<evidence type="ECO:0000256" key="5">
    <source>
        <dbReference type="ARBA" id="ARBA00022737"/>
    </source>
</evidence>
<dbReference type="GO" id="GO:0140359">
    <property type="term" value="F:ABC-type transporter activity"/>
    <property type="evidence" value="ECO:0007669"/>
    <property type="project" value="InterPro"/>
</dbReference>
<comment type="subcellular location">
    <subcellularLocation>
        <location evidence="1">Vacuole membrane</location>
        <topology evidence="1">Multi-pass membrane protein</topology>
    </subcellularLocation>
</comment>
<dbReference type="EMBL" id="CAJOBH010058213">
    <property type="protein sequence ID" value="CAF4412135.1"/>
    <property type="molecule type" value="Genomic_DNA"/>
</dbReference>
<evidence type="ECO:0000256" key="8">
    <source>
        <dbReference type="ARBA" id="ARBA00022989"/>
    </source>
</evidence>
<dbReference type="GO" id="GO:0016887">
    <property type="term" value="F:ATP hydrolysis activity"/>
    <property type="evidence" value="ECO:0007669"/>
    <property type="project" value="InterPro"/>
</dbReference>
<dbReference type="Gene3D" id="3.40.50.300">
    <property type="entry name" value="P-loop containing nucleotide triphosphate hydrolases"/>
    <property type="match status" value="1"/>
</dbReference>
<feature type="transmembrane region" description="Helical" evidence="10">
    <location>
        <begin position="230"/>
        <end position="255"/>
    </location>
</feature>
<evidence type="ECO:0000259" key="11">
    <source>
        <dbReference type="PROSITE" id="PS50893"/>
    </source>
</evidence>
<dbReference type="GO" id="GO:0000323">
    <property type="term" value="C:lytic vacuole"/>
    <property type="evidence" value="ECO:0007669"/>
    <property type="project" value="UniProtKB-ARBA"/>
</dbReference>
<dbReference type="AlphaFoldDB" id="A0A8S2VQZ3"/>
<evidence type="ECO:0000256" key="4">
    <source>
        <dbReference type="ARBA" id="ARBA00022692"/>
    </source>
</evidence>
<dbReference type="CDD" id="cd18595">
    <property type="entry name" value="ABC_6TM_MRP1_2_3_6_D1_like"/>
    <property type="match status" value="1"/>
</dbReference>
<dbReference type="SMART" id="SM00382">
    <property type="entry name" value="AAA"/>
    <property type="match status" value="1"/>
</dbReference>
<gene>
    <name evidence="14" type="ORF">BYL167_LOCUS32047</name>
    <name evidence="13" type="ORF">GIL414_LOCUS28709</name>
</gene>
<reference evidence="14" key="1">
    <citation type="submission" date="2021-02" db="EMBL/GenBank/DDBJ databases">
        <authorList>
            <person name="Nowell W R."/>
        </authorList>
    </citation>
    <scope>NUCLEOTIDE SEQUENCE</scope>
</reference>
<evidence type="ECO:0000256" key="9">
    <source>
        <dbReference type="ARBA" id="ARBA00023136"/>
    </source>
</evidence>
<dbReference type="PANTHER" id="PTHR24223:SF443">
    <property type="entry name" value="MULTIDRUG-RESISTANCE LIKE PROTEIN 1, ISOFORM I"/>
    <property type="match status" value="1"/>
</dbReference>
<accession>A0A8S2VQZ3</accession>
<dbReference type="PROSITE" id="PS00211">
    <property type="entry name" value="ABC_TRANSPORTER_1"/>
    <property type="match status" value="1"/>
</dbReference>
<dbReference type="Pfam" id="PF00664">
    <property type="entry name" value="ABC_membrane"/>
    <property type="match status" value="1"/>
</dbReference>
<evidence type="ECO:0000313" key="14">
    <source>
        <dbReference type="EMBL" id="CAF4412135.1"/>
    </source>
</evidence>
<feature type="transmembrane region" description="Helical" evidence="10">
    <location>
        <begin position="113"/>
        <end position="131"/>
    </location>
</feature>
<evidence type="ECO:0000256" key="2">
    <source>
        <dbReference type="ARBA" id="ARBA00022448"/>
    </source>
</evidence>
<dbReference type="CDD" id="cd03250">
    <property type="entry name" value="ABCC_MRP_domain1"/>
    <property type="match status" value="1"/>
</dbReference>
<feature type="domain" description="ABC transporter" evidence="11">
    <location>
        <begin position="290"/>
        <end position="536"/>
    </location>
</feature>
<evidence type="ECO:0000256" key="1">
    <source>
        <dbReference type="ARBA" id="ARBA00004128"/>
    </source>
</evidence>
<dbReference type="Proteomes" id="UP000681967">
    <property type="component" value="Unassembled WGS sequence"/>
</dbReference>
<keyword evidence="3" id="KW-0926">Vacuole</keyword>
<dbReference type="Pfam" id="PF00005">
    <property type="entry name" value="ABC_tran"/>
    <property type="match status" value="1"/>
</dbReference>
<dbReference type="InterPro" id="IPR036640">
    <property type="entry name" value="ABC1_TM_sf"/>
</dbReference>
<comment type="caution">
    <text evidence="14">The sequence shown here is derived from an EMBL/GenBank/DDBJ whole genome shotgun (WGS) entry which is preliminary data.</text>
</comment>
<dbReference type="PANTHER" id="PTHR24223">
    <property type="entry name" value="ATP-BINDING CASSETTE SUB-FAMILY C"/>
    <property type="match status" value="1"/>
</dbReference>
<dbReference type="InterPro" id="IPR011527">
    <property type="entry name" value="ABC1_TM_dom"/>
</dbReference>
<keyword evidence="4 10" id="KW-0812">Transmembrane</keyword>
<keyword evidence="6" id="KW-0547">Nucleotide-binding</keyword>
<keyword evidence="9 10" id="KW-0472">Membrane</keyword>
<dbReference type="EMBL" id="CAJOBJ010049677">
    <property type="protein sequence ID" value="CAF4367872.1"/>
    <property type="molecule type" value="Genomic_DNA"/>
</dbReference>
<sequence length="694" mass="77366">LTDPTAPGWLGLFYAALLGATVVCQTLFLQAYFHRQYVVGLRFRSAITALVYRKSLKLSSSAKQGTTVGEIVNLMSIDASRFGELTSYIHVLWSGPFQIVLALVLLYRQMQLAIIPGLLLLLLLIPMNLYLQRIQKKLTTKQMKLKDQRIKMMNEILNGIKVLKLYAWEQAFIRRINDVRERELKCLRQKAFLNAVSSAIWSFAPILVCIATFATYVFSSENNILTAEKAFVSLALFNLLRFPLVVFPSIINSIIEAHVSNKRIQTFLNNEEIDEAAVIKTAIDSEHNIIKIEDGSFQWSNTTNASVILKNINLKVRQGSLVAIVGSVSAGKSSILAALLGEMCKIDGQVTISGTIAYVPQTAWILNATLKQNILFGKDYDEKLYNEIIDACELRSDFGMIKFTSLALFLLITVVWILEHLPERDEIEIGEKGINLSGGQKQRVALARALYSDADIYLFDDPLSAVDAHVGAHIFKYVIGPNGLLKNKTRILVTHGVSYLHKCDKIVVVASGEIIDHGSYDELMKKSKTLRDLVYSIATKETEQKSSDTEPKTPSTSPIKINEDVLKAVEDNIEDDAQEEAPTTPLITDENTFNEPKDTKQKLIQKETIETGSVKLNVFTTYIRACTIPMVLFIFCLFSLTALSSLSTNVWLSRWTDRSKNESISANVTSGSISKLRGIAIYSILGLCQGNKSL</sequence>
<feature type="transmembrane region" description="Helical" evidence="10">
    <location>
        <begin position="12"/>
        <end position="33"/>
    </location>
</feature>
<organism evidence="14 15">
    <name type="scientific">Rotaria magnacalcarata</name>
    <dbReference type="NCBI Taxonomy" id="392030"/>
    <lineage>
        <taxon>Eukaryota</taxon>
        <taxon>Metazoa</taxon>
        <taxon>Spiralia</taxon>
        <taxon>Gnathifera</taxon>
        <taxon>Rotifera</taxon>
        <taxon>Eurotatoria</taxon>
        <taxon>Bdelloidea</taxon>
        <taxon>Philodinida</taxon>
        <taxon>Philodinidae</taxon>
        <taxon>Rotaria</taxon>
    </lineage>
</organism>
<feature type="transmembrane region" description="Helical" evidence="10">
    <location>
        <begin position="400"/>
        <end position="418"/>
    </location>
</feature>
<name>A0A8S2VQZ3_9BILA</name>
<keyword evidence="5" id="KW-0677">Repeat</keyword>
<dbReference type="InterPro" id="IPR050173">
    <property type="entry name" value="ABC_transporter_C-like"/>
</dbReference>
<dbReference type="InterPro" id="IPR003439">
    <property type="entry name" value="ABC_transporter-like_ATP-bd"/>
</dbReference>
<dbReference type="SUPFAM" id="SSF52540">
    <property type="entry name" value="P-loop containing nucleoside triphosphate hydrolases"/>
    <property type="match status" value="1"/>
</dbReference>
<proteinExistence type="predicted"/>
<keyword evidence="8 10" id="KW-1133">Transmembrane helix</keyword>
<feature type="transmembrane region" description="Helical" evidence="10">
    <location>
        <begin position="85"/>
        <end position="107"/>
    </location>
</feature>
<feature type="transmembrane region" description="Helical" evidence="10">
    <location>
        <begin position="630"/>
        <end position="652"/>
    </location>
</feature>
<dbReference type="InterPro" id="IPR003593">
    <property type="entry name" value="AAA+_ATPase"/>
</dbReference>